<dbReference type="InterPro" id="IPR012866">
    <property type="entry name" value="DUF1644"/>
</dbReference>
<dbReference type="EMBL" id="GL348719">
    <property type="protein sequence ID" value="EFH45037.1"/>
    <property type="molecule type" value="Genomic_DNA"/>
</dbReference>
<sequence>MLHRGLVFIDDCNFSGTYSQLDKHLKNEHRGLIPPKVDPQRQCRWEQMERHVKYVDLMSAAEIPHIPDVVHHQLPYTHHLPVFRLNIVNGTVRNIIRPVHVRN</sequence>
<keyword evidence="2" id="KW-1185">Reference proteome</keyword>
<dbReference type="AlphaFoldDB" id="D7MJZ5"/>
<protein>
    <submittedName>
        <fullName evidence="1">Uncharacterized protein</fullName>
    </submittedName>
</protein>
<dbReference type="Proteomes" id="UP000008694">
    <property type="component" value="Unassembled WGS sequence"/>
</dbReference>
<dbReference type="PANTHER" id="PTHR31197">
    <property type="entry name" value="OS01G0612600 PROTEIN"/>
    <property type="match status" value="1"/>
</dbReference>
<evidence type="ECO:0000313" key="2">
    <source>
        <dbReference type="Proteomes" id="UP000008694"/>
    </source>
</evidence>
<organism evidence="2">
    <name type="scientific">Arabidopsis lyrata subsp. lyrata</name>
    <name type="common">Lyre-leaved rock-cress</name>
    <dbReference type="NCBI Taxonomy" id="81972"/>
    <lineage>
        <taxon>Eukaryota</taxon>
        <taxon>Viridiplantae</taxon>
        <taxon>Streptophyta</taxon>
        <taxon>Embryophyta</taxon>
        <taxon>Tracheophyta</taxon>
        <taxon>Spermatophyta</taxon>
        <taxon>Magnoliopsida</taxon>
        <taxon>eudicotyledons</taxon>
        <taxon>Gunneridae</taxon>
        <taxon>Pentapetalae</taxon>
        <taxon>rosids</taxon>
        <taxon>malvids</taxon>
        <taxon>Brassicales</taxon>
        <taxon>Brassicaceae</taxon>
        <taxon>Camelineae</taxon>
        <taxon>Arabidopsis</taxon>
    </lineage>
</organism>
<dbReference type="PANTHER" id="PTHR31197:SF43">
    <property type="entry name" value="C2H2-TYPE DOMAIN-CONTAINING PROTEIN"/>
    <property type="match status" value="1"/>
</dbReference>
<name>D7MJZ5_ARALL</name>
<dbReference type="Gramene" id="scaffold_704243.1">
    <property type="protein sequence ID" value="scaffold_704243.1"/>
    <property type="gene ID" value="scaffold_704243.1"/>
</dbReference>
<evidence type="ECO:0000313" key="1">
    <source>
        <dbReference type="EMBL" id="EFH45037.1"/>
    </source>
</evidence>
<dbReference type="HOGENOM" id="CLU_2267462_0_0_1"/>
<gene>
    <name evidence="1" type="ORF">ARALYDRAFT_916501</name>
</gene>
<accession>D7MJZ5</accession>
<reference evidence="2" key="1">
    <citation type="journal article" date="2011" name="Nat. Genet.">
        <title>The Arabidopsis lyrata genome sequence and the basis of rapid genome size change.</title>
        <authorList>
            <person name="Hu T.T."/>
            <person name="Pattyn P."/>
            <person name="Bakker E.G."/>
            <person name="Cao J."/>
            <person name="Cheng J.-F."/>
            <person name="Clark R.M."/>
            <person name="Fahlgren N."/>
            <person name="Fawcett J.A."/>
            <person name="Grimwood J."/>
            <person name="Gundlach H."/>
            <person name="Haberer G."/>
            <person name="Hollister J.D."/>
            <person name="Ossowski S."/>
            <person name="Ottilar R.P."/>
            <person name="Salamov A.A."/>
            <person name="Schneeberger K."/>
            <person name="Spannagl M."/>
            <person name="Wang X."/>
            <person name="Yang L."/>
            <person name="Nasrallah M.E."/>
            <person name="Bergelson J."/>
            <person name="Carrington J.C."/>
            <person name="Gaut B.S."/>
            <person name="Schmutz J."/>
            <person name="Mayer K.F.X."/>
            <person name="Van de Peer Y."/>
            <person name="Grigoriev I.V."/>
            <person name="Nordborg M."/>
            <person name="Weigel D."/>
            <person name="Guo Y.-L."/>
        </authorList>
    </citation>
    <scope>NUCLEOTIDE SEQUENCE [LARGE SCALE GENOMIC DNA]</scope>
    <source>
        <strain evidence="2">cv. MN47</strain>
    </source>
</reference>
<dbReference type="Pfam" id="PF07800">
    <property type="entry name" value="DUF1644"/>
    <property type="match status" value="1"/>
</dbReference>
<proteinExistence type="predicted"/>